<dbReference type="OrthoDB" id="2421975at2759"/>
<dbReference type="EMBL" id="CAJVPZ010062187">
    <property type="protein sequence ID" value="CAG8791857.1"/>
    <property type="molecule type" value="Genomic_DNA"/>
</dbReference>
<feature type="non-terminal residue" evidence="1">
    <location>
        <position position="80"/>
    </location>
</feature>
<reference evidence="1" key="1">
    <citation type="submission" date="2021-06" db="EMBL/GenBank/DDBJ databases">
        <authorList>
            <person name="Kallberg Y."/>
            <person name="Tangrot J."/>
            <person name="Rosling A."/>
        </authorList>
    </citation>
    <scope>NUCLEOTIDE SEQUENCE</scope>
    <source>
        <strain evidence="1">IN212</strain>
    </source>
</reference>
<comment type="caution">
    <text evidence="1">The sequence shown here is derived from an EMBL/GenBank/DDBJ whole genome shotgun (WGS) entry which is preliminary data.</text>
</comment>
<gene>
    <name evidence="1" type="ORF">RFULGI_LOCUS16821</name>
</gene>
<keyword evidence="2" id="KW-1185">Reference proteome</keyword>
<accession>A0A9N9JPY7</accession>
<dbReference type="AlphaFoldDB" id="A0A9N9JPY7"/>
<sequence length="80" mass="9310">SYPMISDVHLTVGRLIRYFDYFIDNRSHLDEECIIADSIRYKLNKYWSLLDEKITVAAILNPSSKLKMFLPGEKRTAAIT</sequence>
<evidence type="ECO:0000313" key="2">
    <source>
        <dbReference type="Proteomes" id="UP000789396"/>
    </source>
</evidence>
<proteinExistence type="predicted"/>
<dbReference type="Proteomes" id="UP000789396">
    <property type="component" value="Unassembled WGS sequence"/>
</dbReference>
<feature type="non-terminal residue" evidence="1">
    <location>
        <position position="1"/>
    </location>
</feature>
<evidence type="ECO:0000313" key="1">
    <source>
        <dbReference type="EMBL" id="CAG8791857.1"/>
    </source>
</evidence>
<protein>
    <submittedName>
        <fullName evidence="1">17496_t:CDS:1</fullName>
    </submittedName>
</protein>
<organism evidence="1 2">
    <name type="scientific">Racocetra fulgida</name>
    <dbReference type="NCBI Taxonomy" id="60492"/>
    <lineage>
        <taxon>Eukaryota</taxon>
        <taxon>Fungi</taxon>
        <taxon>Fungi incertae sedis</taxon>
        <taxon>Mucoromycota</taxon>
        <taxon>Glomeromycotina</taxon>
        <taxon>Glomeromycetes</taxon>
        <taxon>Diversisporales</taxon>
        <taxon>Gigasporaceae</taxon>
        <taxon>Racocetra</taxon>
    </lineage>
</organism>
<name>A0A9N9JPY7_9GLOM</name>